<dbReference type="PANTHER" id="PTHR38780:SF1">
    <property type="entry name" value="PROTEIN TUSC"/>
    <property type="match status" value="1"/>
</dbReference>
<dbReference type="Proteomes" id="UP000030341">
    <property type="component" value="Chromosome 1"/>
</dbReference>
<gene>
    <name evidence="2" type="ORF">OM33_11140</name>
</gene>
<dbReference type="STRING" id="1348114.OM33_11140"/>
<dbReference type="OrthoDB" id="9789418at2"/>
<dbReference type="NCBIfam" id="NF001238">
    <property type="entry name" value="PRK00211.1"/>
    <property type="match status" value="1"/>
</dbReference>
<reference evidence="2 3" key="1">
    <citation type="submission" date="2014-11" db="EMBL/GenBank/DDBJ databases">
        <title>Complete Genome Sequence of Pseudoalteromonas sp. Strain OCN003 Isolated from Kaneohe Bay, Oahu, Hawaii.</title>
        <authorList>
            <person name="Beurmann S."/>
            <person name="Videau P."/>
            <person name="Ushijima B."/>
            <person name="Smith A.M."/>
            <person name="Aeby G.S."/>
            <person name="Callahan S.M."/>
            <person name="Belcaid M."/>
        </authorList>
    </citation>
    <scope>NUCLEOTIDE SEQUENCE [LARGE SCALE GENOMIC DNA]</scope>
    <source>
        <strain evidence="2 3">OCN003</strain>
    </source>
</reference>
<dbReference type="AlphaFoldDB" id="A0A0A7EGJ5"/>
<dbReference type="Pfam" id="PF02635">
    <property type="entry name" value="DsrE"/>
    <property type="match status" value="1"/>
</dbReference>
<dbReference type="KEGG" id="pseo:OM33_11140"/>
<comment type="similarity">
    <text evidence="1">Belongs to the DsrF/TusC family.</text>
</comment>
<name>A0A0A7EGJ5_9GAMM</name>
<dbReference type="EMBL" id="CP009888">
    <property type="protein sequence ID" value="AIY65648.1"/>
    <property type="molecule type" value="Genomic_DNA"/>
</dbReference>
<dbReference type="HOGENOM" id="CLU_155943_0_1_6"/>
<keyword evidence="3" id="KW-1185">Reference proteome</keyword>
<dbReference type="InterPro" id="IPR017462">
    <property type="entry name" value="Sulphur_relay_TusC/DsrF"/>
</dbReference>
<accession>A0A0A7EGJ5</accession>
<evidence type="ECO:0000256" key="1">
    <source>
        <dbReference type="ARBA" id="ARBA00005996"/>
    </source>
</evidence>
<dbReference type="RefSeq" id="WP_038641721.1">
    <property type="nucleotide sequence ID" value="NZ_CP009888.1"/>
</dbReference>
<proteinExistence type="inferred from homology"/>
<dbReference type="SUPFAM" id="SSF75169">
    <property type="entry name" value="DsrEFH-like"/>
    <property type="match status" value="1"/>
</dbReference>
<protein>
    <submittedName>
        <fullName evidence="2">Uncharacterized protein</fullName>
    </submittedName>
</protein>
<sequence length="118" mass="13117">MKSFLVICNQSPFVDASLKESLDMALIFAAIDQEVSLLLQGNALFGLLAGQSIDTLSIKNYLKAFGTLALYDIDQIYVCAQSLEELNLKESQFAFDVIALNESEKRELLTKQHQVVTL</sequence>
<dbReference type="eggNOG" id="COG2923">
    <property type="taxonomic scope" value="Bacteria"/>
</dbReference>
<dbReference type="InterPro" id="IPR003787">
    <property type="entry name" value="Sulphur_relay_DsrE/F-like"/>
</dbReference>
<dbReference type="PANTHER" id="PTHR38780">
    <property type="entry name" value="PROTEIN TUSC"/>
    <property type="match status" value="1"/>
</dbReference>
<dbReference type="InterPro" id="IPR027396">
    <property type="entry name" value="DsrEFH-like"/>
</dbReference>
<dbReference type="Gene3D" id="3.40.1260.10">
    <property type="entry name" value="DsrEFH-like"/>
    <property type="match status" value="1"/>
</dbReference>
<evidence type="ECO:0000313" key="3">
    <source>
        <dbReference type="Proteomes" id="UP000030341"/>
    </source>
</evidence>
<evidence type="ECO:0000313" key="2">
    <source>
        <dbReference type="EMBL" id="AIY65648.1"/>
    </source>
</evidence>
<dbReference type="NCBIfam" id="TIGR03010">
    <property type="entry name" value="sulf_tusC_dsrF"/>
    <property type="match status" value="1"/>
</dbReference>
<organism evidence="2 3">
    <name type="scientific">Pseudoalteromonas piratica</name>
    <dbReference type="NCBI Taxonomy" id="1348114"/>
    <lineage>
        <taxon>Bacteria</taxon>
        <taxon>Pseudomonadati</taxon>
        <taxon>Pseudomonadota</taxon>
        <taxon>Gammaproteobacteria</taxon>
        <taxon>Alteromonadales</taxon>
        <taxon>Pseudoalteromonadaceae</taxon>
        <taxon>Pseudoalteromonas</taxon>
    </lineage>
</organism>